<dbReference type="AlphaFoldDB" id="A0A9D1GBX9"/>
<sequence>MVSEEHPWLMHGGSYSNGTGAGVFDFYAWGLGNAGSHGSFRLVLNSSL</sequence>
<protein>
    <submittedName>
        <fullName evidence="1">Uncharacterized protein</fullName>
    </submittedName>
</protein>
<accession>A0A9D1GBX9</accession>
<gene>
    <name evidence="1" type="ORF">IAB59_06055</name>
</gene>
<proteinExistence type="predicted"/>
<evidence type="ECO:0000313" key="2">
    <source>
        <dbReference type="Proteomes" id="UP000886833"/>
    </source>
</evidence>
<comment type="caution">
    <text evidence="1">The sequence shown here is derived from an EMBL/GenBank/DDBJ whole genome shotgun (WGS) entry which is preliminary data.</text>
</comment>
<dbReference type="EMBL" id="DVKQ01000077">
    <property type="protein sequence ID" value="HIT38018.1"/>
    <property type="molecule type" value="Genomic_DNA"/>
</dbReference>
<organism evidence="1 2">
    <name type="scientific">Candidatus Onthousia faecipullorum</name>
    <dbReference type="NCBI Taxonomy" id="2840887"/>
    <lineage>
        <taxon>Bacteria</taxon>
        <taxon>Bacillati</taxon>
        <taxon>Bacillota</taxon>
        <taxon>Bacilli</taxon>
        <taxon>Candidatus Onthousia</taxon>
    </lineage>
</organism>
<reference evidence="1" key="2">
    <citation type="journal article" date="2021" name="PeerJ">
        <title>Extensive microbial diversity within the chicken gut microbiome revealed by metagenomics and culture.</title>
        <authorList>
            <person name="Gilroy R."/>
            <person name="Ravi A."/>
            <person name="Getino M."/>
            <person name="Pursley I."/>
            <person name="Horton D.L."/>
            <person name="Alikhan N.F."/>
            <person name="Baker D."/>
            <person name="Gharbi K."/>
            <person name="Hall N."/>
            <person name="Watson M."/>
            <person name="Adriaenssens E.M."/>
            <person name="Foster-Nyarko E."/>
            <person name="Jarju S."/>
            <person name="Secka A."/>
            <person name="Antonio M."/>
            <person name="Oren A."/>
            <person name="Chaudhuri R.R."/>
            <person name="La Ragione R."/>
            <person name="Hildebrand F."/>
            <person name="Pallen M.J."/>
        </authorList>
    </citation>
    <scope>NUCLEOTIDE SEQUENCE</scope>
    <source>
        <strain evidence="1">CHK195-26880</strain>
    </source>
</reference>
<dbReference type="Proteomes" id="UP000886833">
    <property type="component" value="Unassembled WGS sequence"/>
</dbReference>
<name>A0A9D1GBX9_9FIRM</name>
<evidence type="ECO:0000313" key="1">
    <source>
        <dbReference type="EMBL" id="HIT38018.1"/>
    </source>
</evidence>
<reference evidence="1" key="1">
    <citation type="submission" date="2020-10" db="EMBL/GenBank/DDBJ databases">
        <authorList>
            <person name="Gilroy R."/>
        </authorList>
    </citation>
    <scope>NUCLEOTIDE SEQUENCE</scope>
    <source>
        <strain evidence="1">CHK195-26880</strain>
    </source>
</reference>